<organism evidence="2 3">
    <name type="scientific">Mortierella isabellina</name>
    <name type="common">Filamentous fungus</name>
    <name type="synonym">Umbelopsis isabellina</name>
    <dbReference type="NCBI Taxonomy" id="91625"/>
    <lineage>
        <taxon>Eukaryota</taxon>
        <taxon>Fungi</taxon>
        <taxon>Fungi incertae sedis</taxon>
        <taxon>Mucoromycota</taxon>
        <taxon>Mucoromycotina</taxon>
        <taxon>Umbelopsidomycetes</taxon>
        <taxon>Umbelopsidales</taxon>
        <taxon>Umbelopsidaceae</taxon>
        <taxon>Umbelopsis</taxon>
    </lineage>
</organism>
<feature type="region of interest" description="Disordered" evidence="1">
    <location>
        <begin position="71"/>
        <end position="123"/>
    </location>
</feature>
<evidence type="ECO:0000256" key="1">
    <source>
        <dbReference type="SAM" id="MobiDB-lite"/>
    </source>
</evidence>
<comment type="caution">
    <text evidence="2">The sequence shown here is derived from an EMBL/GenBank/DDBJ whole genome shotgun (WGS) entry which is preliminary data.</text>
</comment>
<accession>A0A8H7U753</accession>
<name>A0A8H7U753_MORIS</name>
<keyword evidence="3" id="KW-1185">Reference proteome</keyword>
<dbReference type="Proteomes" id="UP000654370">
    <property type="component" value="Unassembled WGS sequence"/>
</dbReference>
<dbReference type="AlphaFoldDB" id="A0A8H7U753"/>
<evidence type="ECO:0000313" key="2">
    <source>
        <dbReference type="EMBL" id="KAG2173166.1"/>
    </source>
</evidence>
<proteinExistence type="predicted"/>
<evidence type="ECO:0000313" key="3">
    <source>
        <dbReference type="Proteomes" id="UP000654370"/>
    </source>
</evidence>
<feature type="region of interest" description="Disordered" evidence="1">
    <location>
        <begin position="1"/>
        <end position="29"/>
    </location>
</feature>
<protein>
    <submittedName>
        <fullName evidence="2">Uncharacterized protein</fullName>
    </submittedName>
</protein>
<sequence>MPLPPAVWPPQGRRKQHSEGCLEKTNSSAGFSYRQLETSAIRWPTNNTHRHLSSSSLYNLSSPDSLYHTTYSTRSTSVKKSRHLQSTKRRSAFTRPLPKPEPVSPVAFNSPPPPLQQFSTKSSESYDLYDQEQQELPQKLMSDQAIMDDLEAWTCSMRTTCAPGLMSPPGSPLLSSFEDLPSFEEDFVLFP</sequence>
<reference evidence="2" key="1">
    <citation type="submission" date="2020-12" db="EMBL/GenBank/DDBJ databases">
        <title>Metabolic potential, ecology and presence of endohyphal bacteria is reflected in genomic diversity of Mucoromycotina.</title>
        <authorList>
            <person name="Muszewska A."/>
            <person name="Okrasinska A."/>
            <person name="Steczkiewicz K."/>
            <person name="Drgas O."/>
            <person name="Orlowska M."/>
            <person name="Perlinska-Lenart U."/>
            <person name="Aleksandrzak-Piekarczyk T."/>
            <person name="Szatraj K."/>
            <person name="Zielenkiewicz U."/>
            <person name="Pilsyk S."/>
            <person name="Malc E."/>
            <person name="Mieczkowski P."/>
            <person name="Kruszewska J.S."/>
            <person name="Biernat P."/>
            <person name="Pawlowska J."/>
        </authorList>
    </citation>
    <scope>NUCLEOTIDE SEQUENCE</scope>
    <source>
        <strain evidence="2">WA0000067209</strain>
    </source>
</reference>
<feature type="compositionally biased region" description="Basic residues" evidence="1">
    <location>
        <begin position="77"/>
        <end position="92"/>
    </location>
</feature>
<gene>
    <name evidence="2" type="ORF">INT43_004539</name>
</gene>
<dbReference type="OrthoDB" id="2394678at2759"/>
<dbReference type="EMBL" id="JAEPQZ010000015">
    <property type="protein sequence ID" value="KAG2173166.1"/>
    <property type="molecule type" value="Genomic_DNA"/>
</dbReference>